<evidence type="ECO:0000259" key="3">
    <source>
        <dbReference type="Pfam" id="PF00905"/>
    </source>
</evidence>
<evidence type="ECO:0000313" key="5">
    <source>
        <dbReference type="EMBL" id="OGC51352.1"/>
    </source>
</evidence>
<gene>
    <name evidence="5" type="ORF">A2982_01175</name>
</gene>
<dbReference type="GO" id="GO:0005886">
    <property type="term" value="C:plasma membrane"/>
    <property type="evidence" value="ECO:0007669"/>
    <property type="project" value="TreeGrafter"/>
</dbReference>
<feature type="domain" description="Penicillin-binding protein transpeptidase" evidence="3">
    <location>
        <begin position="250"/>
        <end position="541"/>
    </location>
</feature>
<dbReference type="InterPro" id="IPR036138">
    <property type="entry name" value="PBP_dimer_sf"/>
</dbReference>
<dbReference type="InterPro" id="IPR001460">
    <property type="entry name" value="PCN-bd_Tpept"/>
</dbReference>
<dbReference type="GO" id="GO:0008658">
    <property type="term" value="F:penicillin binding"/>
    <property type="evidence" value="ECO:0007669"/>
    <property type="project" value="InterPro"/>
</dbReference>
<dbReference type="GO" id="GO:0071555">
    <property type="term" value="P:cell wall organization"/>
    <property type="evidence" value="ECO:0007669"/>
    <property type="project" value="TreeGrafter"/>
</dbReference>
<comment type="caution">
    <text evidence="5">The sequence shown here is derived from an EMBL/GenBank/DDBJ whole genome shotgun (WGS) entry which is preliminary data.</text>
</comment>
<reference evidence="5 6" key="1">
    <citation type="journal article" date="2016" name="Nat. Commun.">
        <title>Thousands of microbial genomes shed light on interconnected biogeochemical processes in an aquifer system.</title>
        <authorList>
            <person name="Anantharaman K."/>
            <person name="Brown C.T."/>
            <person name="Hug L.A."/>
            <person name="Sharon I."/>
            <person name="Castelle C.J."/>
            <person name="Probst A.J."/>
            <person name="Thomas B.C."/>
            <person name="Singh A."/>
            <person name="Wilkins M.J."/>
            <person name="Karaoz U."/>
            <person name="Brodie E.L."/>
            <person name="Williams K.H."/>
            <person name="Hubbard S.S."/>
            <person name="Banfield J.F."/>
        </authorList>
    </citation>
    <scope>NUCLEOTIDE SEQUENCE [LARGE SCALE GENOMIC DNA]</scope>
</reference>
<dbReference type="AlphaFoldDB" id="A0A1F4V2G8"/>
<dbReference type="Pfam" id="PF03717">
    <property type="entry name" value="PBP_dimer"/>
    <property type="match status" value="1"/>
</dbReference>
<evidence type="ECO:0008006" key="7">
    <source>
        <dbReference type="Google" id="ProtNLM"/>
    </source>
</evidence>
<dbReference type="Gene3D" id="3.90.1310.10">
    <property type="entry name" value="Penicillin-binding protein 2a (Domain 2)"/>
    <property type="match status" value="1"/>
</dbReference>
<feature type="domain" description="Penicillin-binding protein dimerisation" evidence="4">
    <location>
        <begin position="56"/>
        <end position="206"/>
    </location>
</feature>
<keyword evidence="2" id="KW-0472">Membrane</keyword>
<dbReference type="Gene3D" id="3.40.710.10">
    <property type="entry name" value="DD-peptidase/beta-lactamase superfamily"/>
    <property type="match status" value="1"/>
</dbReference>
<dbReference type="EMBL" id="MEVH01000025">
    <property type="protein sequence ID" value="OGC51352.1"/>
    <property type="molecule type" value="Genomic_DNA"/>
</dbReference>
<comment type="subcellular location">
    <subcellularLocation>
        <location evidence="1">Membrane</location>
    </subcellularLocation>
</comment>
<organism evidence="5 6">
    <name type="scientific">candidate division WWE3 bacterium RIFCSPLOWO2_01_FULL_39_13</name>
    <dbReference type="NCBI Taxonomy" id="1802624"/>
    <lineage>
        <taxon>Bacteria</taxon>
        <taxon>Katanobacteria</taxon>
    </lineage>
</organism>
<dbReference type="SUPFAM" id="SSF56519">
    <property type="entry name" value="Penicillin binding protein dimerisation domain"/>
    <property type="match status" value="1"/>
</dbReference>
<name>A0A1F4V2G8_UNCKA</name>
<dbReference type="InterPro" id="IPR012338">
    <property type="entry name" value="Beta-lactam/transpept-like"/>
</dbReference>
<evidence type="ECO:0000313" key="6">
    <source>
        <dbReference type="Proteomes" id="UP000178771"/>
    </source>
</evidence>
<accession>A0A1F4V2G8</accession>
<dbReference type="STRING" id="1802624.A2982_01175"/>
<dbReference type="InterPro" id="IPR050515">
    <property type="entry name" value="Beta-lactam/transpept"/>
</dbReference>
<dbReference type="PANTHER" id="PTHR30627">
    <property type="entry name" value="PEPTIDOGLYCAN D,D-TRANSPEPTIDASE"/>
    <property type="match status" value="1"/>
</dbReference>
<evidence type="ECO:0000259" key="4">
    <source>
        <dbReference type="Pfam" id="PF03717"/>
    </source>
</evidence>
<sequence length="569" mass="62658">METSQYLPAKEQKFALLRYSVLAVSLIIAARLFQIQVLNSSRYKAQAKEQQWARYTIPAKRGNIYTSDGYPIASSIAVYTLYIDASAVKNPPKLGRDLSEVIPDFDVKNFESSISGKTGWVKTAENLTWTQHQEIEKLGLEEIKMSESYSRFYPENDLLSHVLGFVGKDADGNSIGYYGIEQAYDGYLKGQDGYLFQEKSALGDPILWGGVQEIPPVDGSDIYLTIDRNVQFIAETALKEGVEKYSARSGSVIVINPKTGEVIAMANYPTYSPAVYTDSQENEEVYRNNAISTIYEPGSVMKALTMSSAIDLGIVTPETVYLDDEPKYFSGHKVDNWDEKHHGEETMVEILQHSNNLGAAWVGGRVGSEQLLNYLHKFGFGARLGIDIEGEEGGLIYTSYPLKDIELANASFGQGISATPLQIMSVFSAIANNGYLMKPYVVSKITSSDGDTEVEPEIFSRPISEKTAETMVDMLTQAAAGGEAKYFVLKNFNTAGKTGTAQVPSEGGYDEDKTNATFAGFLSSYKNFVMLVRLEEPSSPSGFAAETSVPLWMGIASKLTNYYSFVPDK</sequence>
<dbReference type="Proteomes" id="UP000178771">
    <property type="component" value="Unassembled WGS sequence"/>
</dbReference>
<dbReference type="InterPro" id="IPR005311">
    <property type="entry name" value="PBP_dimer"/>
</dbReference>
<evidence type="ECO:0000256" key="1">
    <source>
        <dbReference type="ARBA" id="ARBA00004370"/>
    </source>
</evidence>
<protein>
    <recommendedName>
        <fullName evidence="7">Penicillin-binding protein transpeptidase domain-containing protein</fullName>
    </recommendedName>
</protein>
<proteinExistence type="predicted"/>
<dbReference type="SUPFAM" id="SSF56601">
    <property type="entry name" value="beta-lactamase/transpeptidase-like"/>
    <property type="match status" value="1"/>
</dbReference>
<dbReference type="Pfam" id="PF00905">
    <property type="entry name" value="Transpeptidase"/>
    <property type="match status" value="1"/>
</dbReference>
<evidence type="ECO:0000256" key="2">
    <source>
        <dbReference type="ARBA" id="ARBA00023136"/>
    </source>
</evidence>